<dbReference type="Pfam" id="PF07992">
    <property type="entry name" value="Pyr_redox_2"/>
    <property type="match status" value="1"/>
</dbReference>
<accession>A0A7Z7ESN6</accession>
<comment type="caution">
    <text evidence="7">The sequence shown here is derived from an EMBL/GenBank/DDBJ whole genome shotgun (WGS) entry which is preliminary data.</text>
</comment>
<keyword evidence="8" id="KW-1185">Reference proteome</keyword>
<organism evidence="7 8">
    <name type="scientific">Pseudidiomarina aestuarii</name>
    <dbReference type="NCBI Taxonomy" id="624146"/>
    <lineage>
        <taxon>Bacteria</taxon>
        <taxon>Pseudomonadati</taxon>
        <taxon>Pseudomonadota</taxon>
        <taxon>Gammaproteobacteria</taxon>
        <taxon>Alteromonadales</taxon>
        <taxon>Idiomarinaceae</taxon>
        <taxon>Pseudidiomarina</taxon>
    </lineage>
</organism>
<keyword evidence="4" id="KW-0274">FAD</keyword>
<proteinExistence type="inferred from homology"/>
<evidence type="ECO:0000256" key="5">
    <source>
        <dbReference type="ARBA" id="ARBA00023002"/>
    </source>
</evidence>
<evidence type="ECO:0000256" key="3">
    <source>
        <dbReference type="ARBA" id="ARBA00022630"/>
    </source>
</evidence>
<keyword evidence="5" id="KW-0560">Oxidoreductase</keyword>
<dbReference type="Gene3D" id="3.50.50.100">
    <property type="match status" value="1"/>
</dbReference>
<dbReference type="InterPro" id="IPR023753">
    <property type="entry name" value="FAD/NAD-binding_dom"/>
</dbReference>
<dbReference type="AlphaFoldDB" id="A0A7Z7ESN6"/>
<dbReference type="Proteomes" id="UP000287766">
    <property type="component" value="Unassembled WGS sequence"/>
</dbReference>
<feature type="domain" description="FAD/NAD(P)-binding" evidence="6">
    <location>
        <begin position="5"/>
        <end position="335"/>
    </location>
</feature>
<evidence type="ECO:0000313" key="7">
    <source>
        <dbReference type="EMBL" id="RUO39133.1"/>
    </source>
</evidence>
<evidence type="ECO:0000313" key="8">
    <source>
        <dbReference type="Proteomes" id="UP000287766"/>
    </source>
</evidence>
<dbReference type="InterPro" id="IPR036188">
    <property type="entry name" value="FAD/NAD-bd_sf"/>
</dbReference>
<comment type="cofactor">
    <cofactor evidence="1">
        <name>FAD</name>
        <dbReference type="ChEBI" id="CHEBI:57692"/>
    </cofactor>
</comment>
<dbReference type="PRINTS" id="PR00368">
    <property type="entry name" value="FADPNR"/>
</dbReference>
<dbReference type="PANTHER" id="PTHR42913:SF3">
    <property type="entry name" value="64 KDA MITOCHONDRIAL NADH DEHYDROGENASE (EUROFUNG)"/>
    <property type="match status" value="1"/>
</dbReference>
<evidence type="ECO:0000256" key="1">
    <source>
        <dbReference type="ARBA" id="ARBA00001974"/>
    </source>
</evidence>
<evidence type="ECO:0000259" key="6">
    <source>
        <dbReference type="Pfam" id="PF07992"/>
    </source>
</evidence>
<evidence type="ECO:0000256" key="4">
    <source>
        <dbReference type="ARBA" id="ARBA00022827"/>
    </source>
</evidence>
<protein>
    <submittedName>
        <fullName evidence="7">FAD-dependent oxidoreductase</fullName>
    </submittedName>
</protein>
<reference evidence="8" key="1">
    <citation type="journal article" date="2018" name="Front. Microbiol.">
        <title>Genome-Based Analysis Reveals the Taxonomy and Diversity of the Family Idiomarinaceae.</title>
        <authorList>
            <person name="Liu Y."/>
            <person name="Lai Q."/>
            <person name="Shao Z."/>
        </authorList>
    </citation>
    <scope>NUCLEOTIDE SEQUENCE [LARGE SCALE GENOMIC DNA]</scope>
    <source>
        <strain evidence="8">KYW314</strain>
    </source>
</reference>
<comment type="similarity">
    <text evidence="2">Belongs to the NADH dehydrogenase family.</text>
</comment>
<dbReference type="PANTHER" id="PTHR42913">
    <property type="entry name" value="APOPTOSIS-INDUCING FACTOR 1"/>
    <property type="match status" value="1"/>
</dbReference>
<sequence length="431" mass="47205">MTHQHIVVVGGGAGGLELVTRLGKHYRKDSQVRVTLVDRNLTHVWKPLLHEVAAGALDADLDGVDYRVQAAVAGFHFQPGELTAVDRAQQRITLAPICNDQGEAVVASRTIEYTKLVLAVGSVTNDFGTEGAAEHCYFLDSVKQATRFHHTLMNTFLSLQSQRYPQPLQVAIVGGGATGVELAAELHKSAELIRAYGFEDFELTQLQITLIEAGPRILPALPERLALAAQHELEQLGVKVLVDTAVTRVTAQAFETKSGTSITAPLKIWAAGVKAPNFLSAIEGLEFNRANQVVVRETLQASTDDNLYVIGDCAAFTQPDGSRVPPRAQSAHQMATVCGRNIIRQLSGKKLQPFVYRDRGSLVSLSSYSAVGSLMGNLTRGAMMVEGWLARIMYKSLYRMHQVAVHGYFKTFLFMLVQGINRRLRPKLKLH</sequence>
<gene>
    <name evidence="7" type="ORF">CWE22_10255</name>
</gene>
<keyword evidence="3" id="KW-0285">Flavoprotein</keyword>
<evidence type="ECO:0000256" key="2">
    <source>
        <dbReference type="ARBA" id="ARBA00005272"/>
    </source>
</evidence>
<dbReference type="EMBL" id="PIPR01000003">
    <property type="protein sequence ID" value="RUO39133.1"/>
    <property type="molecule type" value="Genomic_DNA"/>
</dbReference>
<dbReference type="InterPro" id="IPR051169">
    <property type="entry name" value="NADH-Q_oxidoreductase"/>
</dbReference>
<dbReference type="GO" id="GO:0003955">
    <property type="term" value="F:NAD(P)H dehydrogenase (quinone) activity"/>
    <property type="evidence" value="ECO:0007669"/>
    <property type="project" value="TreeGrafter"/>
</dbReference>
<dbReference type="PRINTS" id="PR00411">
    <property type="entry name" value="PNDRDTASEI"/>
</dbReference>
<name>A0A7Z7ESN6_9GAMM</name>
<dbReference type="RefSeq" id="WP_169931400.1">
    <property type="nucleotide sequence ID" value="NZ_PIPR01000003.1"/>
</dbReference>
<dbReference type="SUPFAM" id="SSF51905">
    <property type="entry name" value="FAD/NAD(P)-binding domain"/>
    <property type="match status" value="1"/>
</dbReference>
<dbReference type="GO" id="GO:0019646">
    <property type="term" value="P:aerobic electron transport chain"/>
    <property type="evidence" value="ECO:0007669"/>
    <property type="project" value="TreeGrafter"/>
</dbReference>